<organism evidence="1 2">
    <name type="scientific">Caerostris extrusa</name>
    <name type="common">Bark spider</name>
    <name type="synonym">Caerostris bankana</name>
    <dbReference type="NCBI Taxonomy" id="172846"/>
    <lineage>
        <taxon>Eukaryota</taxon>
        <taxon>Metazoa</taxon>
        <taxon>Ecdysozoa</taxon>
        <taxon>Arthropoda</taxon>
        <taxon>Chelicerata</taxon>
        <taxon>Arachnida</taxon>
        <taxon>Araneae</taxon>
        <taxon>Araneomorphae</taxon>
        <taxon>Entelegynae</taxon>
        <taxon>Araneoidea</taxon>
        <taxon>Araneidae</taxon>
        <taxon>Caerostris</taxon>
    </lineage>
</organism>
<protein>
    <submittedName>
        <fullName evidence="1">Uncharacterized protein</fullName>
    </submittedName>
</protein>
<proteinExistence type="predicted"/>
<dbReference type="Proteomes" id="UP001054945">
    <property type="component" value="Unassembled WGS sequence"/>
</dbReference>
<evidence type="ECO:0000313" key="1">
    <source>
        <dbReference type="EMBL" id="GIY23477.1"/>
    </source>
</evidence>
<gene>
    <name evidence="1" type="ORF">CEXT_318591</name>
</gene>
<reference evidence="1 2" key="1">
    <citation type="submission" date="2021-06" db="EMBL/GenBank/DDBJ databases">
        <title>Caerostris extrusa draft genome.</title>
        <authorList>
            <person name="Kono N."/>
            <person name="Arakawa K."/>
        </authorList>
    </citation>
    <scope>NUCLEOTIDE SEQUENCE [LARGE SCALE GENOMIC DNA]</scope>
</reference>
<evidence type="ECO:0000313" key="2">
    <source>
        <dbReference type="Proteomes" id="UP001054945"/>
    </source>
</evidence>
<dbReference type="AlphaFoldDB" id="A0AAV4RSQ7"/>
<comment type="caution">
    <text evidence="1">The sequence shown here is derived from an EMBL/GenBank/DDBJ whole genome shotgun (WGS) entry which is preliminary data.</text>
</comment>
<keyword evidence="2" id="KW-1185">Reference proteome</keyword>
<dbReference type="EMBL" id="BPLR01008278">
    <property type="protein sequence ID" value="GIY23477.1"/>
    <property type="molecule type" value="Genomic_DNA"/>
</dbReference>
<sequence>MAMGAGGGRGGGQVKFICISSTLSGRLYGTVKRSPEKEKQLLKLIFRSILRDAFEGGRFVTENDEPVGMWD</sequence>
<name>A0AAV4RSQ7_CAEEX</name>
<accession>A0AAV4RSQ7</accession>